<dbReference type="Gene3D" id="3.30.420.10">
    <property type="entry name" value="Ribonuclease H-like superfamily/Ribonuclease H"/>
    <property type="match status" value="1"/>
</dbReference>
<dbReference type="InterPro" id="IPR012337">
    <property type="entry name" value="RNaseH-like_sf"/>
</dbReference>
<dbReference type="GO" id="GO:0003676">
    <property type="term" value="F:nucleic acid binding"/>
    <property type="evidence" value="ECO:0007669"/>
    <property type="project" value="InterPro"/>
</dbReference>
<organism evidence="1 2">
    <name type="scientific">Sphingomonas endophytica</name>
    <dbReference type="NCBI Taxonomy" id="869719"/>
    <lineage>
        <taxon>Bacteria</taxon>
        <taxon>Pseudomonadati</taxon>
        <taxon>Pseudomonadota</taxon>
        <taxon>Alphaproteobacteria</taxon>
        <taxon>Sphingomonadales</taxon>
        <taxon>Sphingomonadaceae</taxon>
        <taxon>Sphingomonas</taxon>
    </lineage>
</organism>
<accession>A0A7X0MQY6</accession>
<dbReference type="SUPFAM" id="SSF53098">
    <property type="entry name" value="Ribonuclease H-like"/>
    <property type="match status" value="1"/>
</dbReference>
<comment type="caution">
    <text evidence="1">The sequence shown here is derived from an EMBL/GenBank/DDBJ whole genome shotgun (WGS) entry which is preliminary data.</text>
</comment>
<gene>
    <name evidence="1" type="ORF">F4693_002935</name>
</gene>
<dbReference type="GO" id="GO:0004523">
    <property type="term" value="F:RNA-DNA hybrid ribonuclease activity"/>
    <property type="evidence" value="ECO:0007669"/>
    <property type="project" value="UniProtKB-EC"/>
</dbReference>
<dbReference type="AlphaFoldDB" id="A0A7X0MQY6"/>
<dbReference type="InterPro" id="IPR036397">
    <property type="entry name" value="RNaseH_sf"/>
</dbReference>
<dbReference type="RefSeq" id="WP_221434972.1">
    <property type="nucleotide sequence ID" value="NZ_JACHBT010000016.1"/>
</dbReference>
<keyword evidence="1" id="KW-0378">Hydrolase</keyword>
<reference evidence="1 2" key="1">
    <citation type="submission" date="2020-08" db="EMBL/GenBank/DDBJ databases">
        <title>The Agave Microbiome: Exploring the role of microbial communities in plant adaptations to desert environments.</title>
        <authorList>
            <person name="Partida-Martinez L.P."/>
        </authorList>
    </citation>
    <scope>NUCLEOTIDE SEQUENCE [LARGE SCALE GENOMIC DNA]</scope>
    <source>
        <strain evidence="1 2">AS3.13</strain>
    </source>
</reference>
<evidence type="ECO:0000313" key="2">
    <source>
        <dbReference type="Proteomes" id="UP000522313"/>
    </source>
</evidence>
<name>A0A7X0MQY6_9SPHN</name>
<evidence type="ECO:0000313" key="1">
    <source>
        <dbReference type="EMBL" id="MBB6505938.1"/>
    </source>
</evidence>
<dbReference type="Proteomes" id="UP000522313">
    <property type="component" value="Unassembled WGS sequence"/>
</dbReference>
<sequence>MKIFFDGGYSPAGMEYALVAGGRTYMRRDLGEGSSMAAEWLALIAALTLANDLALPEAVLLGDAAAVIAQAHGAIRCPPAYRDHYERFLALPRPAGRLRIRYIKRTQNLAGIALEAVQRWTPPAPLPTITPSPRA</sequence>
<dbReference type="EC" id="3.1.26.4" evidence="1"/>
<reference evidence="1 2" key="2">
    <citation type="submission" date="2020-08" db="EMBL/GenBank/DDBJ databases">
        <authorList>
            <person name="Partida-Martinez L."/>
            <person name="Huntemann M."/>
            <person name="Clum A."/>
            <person name="Wang J."/>
            <person name="Palaniappan K."/>
            <person name="Ritter S."/>
            <person name="Chen I.-M."/>
            <person name="Stamatis D."/>
            <person name="Reddy T."/>
            <person name="O'Malley R."/>
            <person name="Daum C."/>
            <person name="Shapiro N."/>
            <person name="Ivanova N."/>
            <person name="Kyrpides N."/>
            <person name="Woyke T."/>
        </authorList>
    </citation>
    <scope>NUCLEOTIDE SEQUENCE [LARGE SCALE GENOMIC DNA]</scope>
    <source>
        <strain evidence="1 2">AS3.13</strain>
    </source>
</reference>
<dbReference type="EMBL" id="JACHBT010000016">
    <property type="protein sequence ID" value="MBB6505938.1"/>
    <property type="molecule type" value="Genomic_DNA"/>
</dbReference>
<protein>
    <submittedName>
        <fullName evidence="1">Ribonuclease HI</fullName>
        <ecNumber evidence="1">3.1.26.4</ecNumber>
    </submittedName>
</protein>
<proteinExistence type="predicted"/>